<evidence type="ECO:0000313" key="2">
    <source>
        <dbReference type="EMBL" id="KAK8244179.1"/>
    </source>
</evidence>
<protein>
    <submittedName>
        <fullName evidence="2">Uncharacterized protein</fullName>
    </submittedName>
</protein>
<dbReference type="InterPro" id="IPR029063">
    <property type="entry name" value="SAM-dependent_MTases_sf"/>
</dbReference>
<accession>A0ABR1Z0U7</accession>
<comment type="caution">
    <text evidence="2">The sequence shown here is derived from an EMBL/GenBank/DDBJ whole genome shotgun (WGS) entry which is preliminary data.</text>
</comment>
<organism evidence="2 3">
    <name type="scientific">Phyllosticta capitalensis</name>
    <dbReference type="NCBI Taxonomy" id="121624"/>
    <lineage>
        <taxon>Eukaryota</taxon>
        <taxon>Fungi</taxon>
        <taxon>Dikarya</taxon>
        <taxon>Ascomycota</taxon>
        <taxon>Pezizomycotina</taxon>
        <taxon>Dothideomycetes</taxon>
        <taxon>Dothideomycetes incertae sedis</taxon>
        <taxon>Botryosphaeriales</taxon>
        <taxon>Phyllostictaceae</taxon>
        <taxon>Phyllosticta</taxon>
    </lineage>
</organism>
<dbReference type="Proteomes" id="UP001492380">
    <property type="component" value="Unassembled WGS sequence"/>
</dbReference>
<dbReference type="SUPFAM" id="SSF53335">
    <property type="entry name" value="S-adenosyl-L-methionine-dependent methyltransferases"/>
    <property type="match status" value="1"/>
</dbReference>
<sequence length="270" mass="30248">MASSTSNTASNQPGDINSIPPLPVPPGWTLLADRSRPVNAVRPESWPYTADDFRRADEFMDSSFYSTPRFVTHIDEPARWRLSQYYAASLPRGGRILDFCSSWTSHYPPEIRDAVIRGDLEVLGTGMNVHELQANPFLAKRMSAVYGLNWPVVRDLNIEPDLSAILDETHEMLDAATCAVSIDYLTQPREVLSSLRRRVKVGGAVHLVLSNRFFPTKAINLWLRTGEEQHLDIVADYLSFSGWSRIEVLQSWVPGTALNPLWVVRGVNAG</sequence>
<proteinExistence type="predicted"/>
<dbReference type="EMBL" id="JBBWRZ010000002">
    <property type="protein sequence ID" value="KAK8244179.1"/>
    <property type="molecule type" value="Genomic_DNA"/>
</dbReference>
<reference evidence="2 3" key="1">
    <citation type="submission" date="2024-04" db="EMBL/GenBank/DDBJ databases">
        <title>Phyllosticta paracitricarpa is synonymous to the EU quarantine fungus P. citricarpa based on phylogenomic analyses.</title>
        <authorList>
            <consortium name="Lawrence Berkeley National Laboratory"/>
            <person name="Van Ingen-Buijs V.A."/>
            <person name="Van Westerhoven A.C."/>
            <person name="Haridas S."/>
            <person name="Skiadas P."/>
            <person name="Martin F."/>
            <person name="Groenewald J.Z."/>
            <person name="Crous P.W."/>
            <person name="Seidl M.F."/>
        </authorList>
    </citation>
    <scope>NUCLEOTIDE SEQUENCE [LARGE SCALE GENOMIC DNA]</scope>
    <source>
        <strain evidence="2 3">CBS 123374</strain>
    </source>
</reference>
<evidence type="ECO:0000256" key="1">
    <source>
        <dbReference type="SAM" id="MobiDB-lite"/>
    </source>
</evidence>
<dbReference type="PANTHER" id="PTHR43036:SF2">
    <property type="entry name" value="OS04G0481300 PROTEIN"/>
    <property type="match status" value="1"/>
</dbReference>
<evidence type="ECO:0000313" key="3">
    <source>
        <dbReference type="Proteomes" id="UP001492380"/>
    </source>
</evidence>
<gene>
    <name evidence="2" type="ORF">HDK90DRAFT_409533</name>
</gene>
<name>A0ABR1Z0U7_9PEZI</name>
<dbReference type="PANTHER" id="PTHR43036">
    <property type="entry name" value="OSJNBB0011N17.9 PROTEIN"/>
    <property type="match status" value="1"/>
</dbReference>
<feature type="compositionally biased region" description="Polar residues" evidence="1">
    <location>
        <begin position="1"/>
        <end position="15"/>
    </location>
</feature>
<keyword evidence="3" id="KW-1185">Reference proteome</keyword>
<feature type="region of interest" description="Disordered" evidence="1">
    <location>
        <begin position="1"/>
        <end position="21"/>
    </location>
</feature>